<gene>
    <name evidence="2" type="ORF">GCM10008935_06170</name>
</gene>
<evidence type="ECO:0000256" key="1">
    <source>
        <dbReference type="SAM" id="Phobius"/>
    </source>
</evidence>
<dbReference type="RefSeq" id="WP_343781711.1">
    <property type="nucleotide sequence ID" value="NZ_BAAACZ010000005.1"/>
</dbReference>
<name>A0ABN0ZPA2_9BACI</name>
<protein>
    <recommendedName>
        <fullName evidence="4">GtrA-like protein domain-containing protein</fullName>
    </recommendedName>
</protein>
<proteinExistence type="predicted"/>
<reference evidence="2 3" key="1">
    <citation type="journal article" date="2019" name="Int. J. Syst. Evol. Microbiol.">
        <title>The Global Catalogue of Microorganisms (GCM) 10K type strain sequencing project: providing services to taxonomists for standard genome sequencing and annotation.</title>
        <authorList>
            <consortium name="The Broad Institute Genomics Platform"/>
            <consortium name="The Broad Institute Genome Sequencing Center for Infectious Disease"/>
            <person name="Wu L."/>
            <person name="Ma J."/>
        </authorList>
    </citation>
    <scope>NUCLEOTIDE SEQUENCE [LARGE SCALE GENOMIC DNA]</scope>
    <source>
        <strain evidence="2 3">JCM 14193</strain>
    </source>
</reference>
<feature type="transmembrane region" description="Helical" evidence="1">
    <location>
        <begin position="31"/>
        <end position="61"/>
    </location>
</feature>
<organism evidence="2 3">
    <name type="scientific">Alkalibacillus silvisoli</name>
    <dbReference type="NCBI Taxonomy" id="392823"/>
    <lineage>
        <taxon>Bacteria</taxon>
        <taxon>Bacillati</taxon>
        <taxon>Bacillota</taxon>
        <taxon>Bacilli</taxon>
        <taxon>Bacillales</taxon>
        <taxon>Bacillaceae</taxon>
        <taxon>Alkalibacillus</taxon>
    </lineage>
</organism>
<sequence>MDLLTRFLTAVVSAFVFSVIISLLSSESSEYWVMFFSVMSFSLLVYLTAGILFSYLGDYLIGKVPLRQKWAKYIVGVLVYTIGGVSVNIYLLNQTLFYGFSDTAVTMLYYGIFAAVLFCHIKLFVRFLLVRLGF</sequence>
<comment type="caution">
    <text evidence="2">The sequence shown here is derived from an EMBL/GenBank/DDBJ whole genome shotgun (WGS) entry which is preliminary data.</text>
</comment>
<evidence type="ECO:0000313" key="3">
    <source>
        <dbReference type="Proteomes" id="UP001500740"/>
    </source>
</evidence>
<accession>A0ABN0ZPA2</accession>
<dbReference type="Proteomes" id="UP001500740">
    <property type="component" value="Unassembled WGS sequence"/>
</dbReference>
<keyword evidence="3" id="KW-1185">Reference proteome</keyword>
<keyword evidence="1" id="KW-0472">Membrane</keyword>
<keyword evidence="1" id="KW-0812">Transmembrane</keyword>
<feature type="transmembrane region" description="Helical" evidence="1">
    <location>
        <begin position="107"/>
        <end position="129"/>
    </location>
</feature>
<feature type="transmembrane region" description="Helical" evidence="1">
    <location>
        <begin position="73"/>
        <end position="92"/>
    </location>
</feature>
<evidence type="ECO:0000313" key="2">
    <source>
        <dbReference type="EMBL" id="GAA0454110.1"/>
    </source>
</evidence>
<feature type="transmembrane region" description="Helical" evidence="1">
    <location>
        <begin position="7"/>
        <end position="25"/>
    </location>
</feature>
<evidence type="ECO:0008006" key="4">
    <source>
        <dbReference type="Google" id="ProtNLM"/>
    </source>
</evidence>
<dbReference type="EMBL" id="BAAACZ010000005">
    <property type="protein sequence ID" value="GAA0454110.1"/>
    <property type="molecule type" value="Genomic_DNA"/>
</dbReference>
<keyword evidence="1" id="KW-1133">Transmembrane helix</keyword>